<dbReference type="EMBL" id="CAADEZ010000400">
    <property type="protein sequence ID" value="VFJ66073.1"/>
    <property type="molecule type" value="Genomic_DNA"/>
</dbReference>
<evidence type="ECO:0000313" key="2">
    <source>
        <dbReference type="EMBL" id="VFJ66008.1"/>
    </source>
</evidence>
<proteinExistence type="predicted"/>
<dbReference type="EMBL" id="CAADFL010000401">
    <property type="protein sequence ID" value="VFK16061.1"/>
    <property type="molecule type" value="Genomic_DNA"/>
</dbReference>
<dbReference type="Pfam" id="PF18735">
    <property type="entry name" value="HEPN_RiboL-PSP"/>
    <property type="match status" value="1"/>
</dbReference>
<evidence type="ECO:0000313" key="4">
    <source>
        <dbReference type="EMBL" id="VFK16061.1"/>
    </source>
</evidence>
<protein>
    <recommendedName>
        <fullName evidence="1">RiboL-PSP-HEPN domain-containing protein</fullName>
    </recommendedName>
</protein>
<evidence type="ECO:0000313" key="3">
    <source>
        <dbReference type="EMBL" id="VFJ66073.1"/>
    </source>
</evidence>
<reference evidence="2" key="1">
    <citation type="submission" date="2019-02" db="EMBL/GenBank/DDBJ databases">
        <authorList>
            <person name="Gruber-Vodicka R. H."/>
            <person name="Seah K. B. B."/>
        </authorList>
    </citation>
    <scope>NUCLEOTIDE SEQUENCE</scope>
    <source>
        <strain evidence="3">BECK_BZ163</strain>
        <strain evidence="4">BECK_BZ164</strain>
        <strain evidence="2">BECK_BZ165</strain>
    </source>
</reference>
<dbReference type="EMBL" id="CAADFA010000409">
    <property type="protein sequence ID" value="VFJ66008.1"/>
    <property type="molecule type" value="Genomic_DNA"/>
</dbReference>
<accession>A0A450TFM4</accession>
<evidence type="ECO:0000259" key="1">
    <source>
        <dbReference type="Pfam" id="PF18735"/>
    </source>
</evidence>
<sequence>MYRKNVYFNTKINTESNANLKVTNTLLNRLSLQELPNVHEKMLNRLLRFRNSMAHGDDGIEITQADLDQFSILVQNLASDLILSILDGLDHRVYLKNA</sequence>
<gene>
    <name evidence="3" type="ORF">BECKFM1743A_GA0114220_104002</name>
    <name evidence="4" type="ORF">BECKFM1743B_GA0114221_104012</name>
    <name evidence="2" type="ORF">BECKFM1743C_GA0114222_104094</name>
</gene>
<name>A0A450TFM4_9GAMM</name>
<organism evidence="2">
    <name type="scientific">Candidatus Kentrum sp. FM</name>
    <dbReference type="NCBI Taxonomy" id="2126340"/>
    <lineage>
        <taxon>Bacteria</taxon>
        <taxon>Pseudomonadati</taxon>
        <taxon>Pseudomonadota</taxon>
        <taxon>Gammaproteobacteria</taxon>
        <taxon>Candidatus Kentrum</taxon>
    </lineage>
</organism>
<feature type="domain" description="RiboL-PSP-HEPN" evidence="1">
    <location>
        <begin position="7"/>
        <end position="85"/>
    </location>
</feature>
<dbReference type="AlphaFoldDB" id="A0A450TFM4"/>
<dbReference type="InterPro" id="IPR041519">
    <property type="entry name" value="HEPN_RiboL-PSP"/>
</dbReference>